<feature type="signal peptide" evidence="1">
    <location>
        <begin position="1"/>
        <end position="19"/>
    </location>
</feature>
<accession>A0A0P1B3D5</accession>
<sequence>MRVLSVIFLTSAVILGSLSDAFSTTTPDHEASLKSFNQVIEGHKPKEFLRRRLHSGGDELVRLVPKETVSTVARDIRTLPHAAEHLENAFAQVHPHQDDELFSTAYKRLNN</sequence>
<dbReference type="Proteomes" id="UP000054928">
    <property type="component" value="Unassembled WGS sequence"/>
</dbReference>
<proteinExistence type="predicted"/>
<dbReference type="GeneID" id="36402096"/>
<dbReference type="EMBL" id="CCYD01003042">
    <property type="protein sequence ID" value="CEG49269.1"/>
    <property type="molecule type" value="Genomic_DNA"/>
</dbReference>
<evidence type="ECO:0000313" key="3">
    <source>
        <dbReference type="Proteomes" id="UP000054928"/>
    </source>
</evidence>
<evidence type="ECO:0000256" key="1">
    <source>
        <dbReference type="SAM" id="SignalP"/>
    </source>
</evidence>
<dbReference type="RefSeq" id="XP_024585638.1">
    <property type="nucleotide sequence ID" value="XM_024720439.1"/>
</dbReference>
<feature type="chain" id="PRO_5006059140" evidence="1">
    <location>
        <begin position="20"/>
        <end position="111"/>
    </location>
</feature>
<evidence type="ECO:0000313" key="2">
    <source>
        <dbReference type="EMBL" id="CEG49269.1"/>
    </source>
</evidence>
<keyword evidence="3" id="KW-1185">Reference proteome</keyword>
<dbReference type="AlphaFoldDB" id="A0A0P1B3D5"/>
<reference evidence="3" key="1">
    <citation type="submission" date="2014-09" db="EMBL/GenBank/DDBJ databases">
        <authorList>
            <person name="Sharma Rahul"/>
            <person name="Thines Marco"/>
        </authorList>
    </citation>
    <scope>NUCLEOTIDE SEQUENCE [LARGE SCALE GENOMIC DNA]</scope>
</reference>
<name>A0A0P1B3D5_PLAHL</name>
<organism evidence="2 3">
    <name type="scientific">Plasmopara halstedii</name>
    <name type="common">Downy mildew of sunflower</name>
    <dbReference type="NCBI Taxonomy" id="4781"/>
    <lineage>
        <taxon>Eukaryota</taxon>
        <taxon>Sar</taxon>
        <taxon>Stramenopiles</taxon>
        <taxon>Oomycota</taxon>
        <taxon>Peronosporomycetes</taxon>
        <taxon>Peronosporales</taxon>
        <taxon>Peronosporaceae</taxon>
        <taxon>Plasmopara</taxon>
    </lineage>
</organism>
<keyword evidence="1" id="KW-0732">Signal</keyword>
<protein>
    <submittedName>
        <fullName evidence="2">RxLR-like protein</fullName>
    </submittedName>
</protein>